<feature type="transmembrane region" description="Helical" evidence="11">
    <location>
        <begin position="69"/>
        <end position="94"/>
    </location>
</feature>
<keyword evidence="4 11" id="KW-0589">Pheromone response</keyword>
<keyword evidence="10 11" id="KW-0807">Transducer</keyword>
<comment type="subcellular location">
    <subcellularLocation>
        <location evidence="1 11">Cell membrane</location>
        <topology evidence="1 11">Multi-pass membrane protein</topology>
    </subcellularLocation>
</comment>
<dbReference type="Gene3D" id="1.20.1070.10">
    <property type="entry name" value="Rhodopsin 7-helix transmembrane proteins"/>
    <property type="match status" value="1"/>
</dbReference>
<evidence type="ECO:0000256" key="1">
    <source>
        <dbReference type="ARBA" id="ARBA00004651"/>
    </source>
</evidence>
<dbReference type="Pfam" id="PF03402">
    <property type="entry name" value="V1R"/>
    <property type="match status" value="1"/>
</dbReference>
<dbReference type="GO" id="GO:0019236">
    <property type="term" value="P:response to pheromone"/>
    <property type="evidence" value="ECO:0007669"/>
    <property type="project" value="UniProtKB-KW"/>
</dbReference>
<comment type="similarity">
    <text evidence="2 11">Belongs to the G-protein coupled receptor 1 family.</text>
</comment>
<sequence>MTLNVSEESQRGTGIFLMQFAHDATFISIMAWTSVSMLHLLYNHYRRMHHILTPIQDHRVHFETRAAHTILMLVVTFVSFYILNFICIIFHSFLMDSRLWLRHVNELLAISFPTISPFLLLLRDPKDPCSVLFHH</sequence>
<accession>A0AAV0AAE2</accession>
<evidence type="ECO:0000256" key="2">
    <source>
        <dbReference type="ARBA" id="ARBA00010663"/>
    </source>
</evidence>
<evidence type="ECO:0000256" key="3">
    <source>
        <dbReference type="ARBA" id="ARBA00022475"/>
    </source>
</evidence>
<keyword evidence="3 11" id="KW-1003">Cell membrane</keyword>
<dbReference type="GO" id="GO:0005886">
    <property type="term" value="C:plasma membrane"/>
    <property type="evidence" value="ECO:0007669"/>
    <property type="project" value="UniProtKB-SubCell"/>
</dbReference>
<dbReference type="AlphaFoldDB" id="A0AAV0AAE2"/>
<keyword evidence="9 11" id="KW-0675">Receptor</keyword>
<name>A0AAV0AAE2_PHORO</name>
<evidence type="ECO:0000256" key="8">
    <source>
        <dbReference type="ARBA" id="ARBA00023136"/>
    </source>
</evidence>
<evidence type="ECO:0000256" key="11">
    <source>
        <dbReference type="RuleBase" id="RU364061"/>
    </source>
</evidence>
<keyword evidence="13" id="KW-1185">Reference proteome</keyword>
<dbReference type="InterPro" id="IPR004072">
    <property type="entry name" value="Vmron_rcpt_1"/>
</dbReference>
<organism evidence="12 13">
    <name type="scientific">Phodopus roborovskii</name>
    <name type="common">Roborovski's desert hamster</name>
    <name type="synonym">Cricetulus roborovskii</name>
    <dbReference type="NCBI Taxonomy" id="109678"/>
    <lineage>
        <taxon>Eukaryota</taxon>
        <taxon>Metazoa</taxon>
        <taxon>Chordata</taxon>
        <taxon>Craniata</taxon>
        <taxon>Vertebrata</taxon>
        <taxon>Euteleostomi</taxon>
        <taxon>Mammalia</taxon>
        <taxon>Eutheria</taxon>
        <taxon>Euarchontoglires</taxon>
        <taxon>Glires</taxon>
        <taxon>Rodentia</taxon>
        <taxon>Myomorpha</taxon>
        <taxon>Muroidea</taxon>
        <taxon>Cricetidae</taxon>
        <taxon>Cricetinae</taxon>
        <taxon>Phodopus</taxon>
    </lineage>
</organism>
<protein>
    <recommendedName>
        <fullName evidence="11">Vomeronasal type-1 receptor</fullName>
    </recommendedName>
</protein>
<dbReference type="Proteomes" id="UP001152836">
    <property type="component" value="Unassembled WGS sequence"/>
</dbReference>
<dbReference type="PANTHER" id="PTHR24062">
    <property type="entry name" value="VOMERONASAL TYPE-1 RECEPTOR"/>
    <property type="match status" value="1"/>
</dbReference>
<keyword evidence="7 11" id="KW-0297">G-protein coupled receptor</keyword>
<dbReference type="GO" id="GO:0016503">
    <property type="term" value="F:pheromone receptor activity"/>
    <property type="evidence" value="ECO:0007669"/>
    <property type="project" value="InterPro"/>
</dbReference>
<gene>
    <name evidence="12" type="primary">Vmn1r139</name>
    <name evidence="12" type="ORF">PHOROB_LOCUS16701</name>
</gene>
<proteinExistence type="inferred from homology"/>
<evidence type="ECO:0000256" key="6">
    <source>
        <dbReference type="ARBA" id="ARBA00022989"/>
    </source>
</evidence>
<comment type="caution">
    <text evidence="12">The sequence shown here is derived from an EMBL/GenBank/DDBJ whole genome shotgun (WGS) entry which is preliminary data.</text>
</comment>
<evidence type="ECO:0000256" key="10">
    <source>
        <dbReference type="ARBA" id="ARBA00023224"/>
    </source>
</evidence>
<dbReference type="SUPFAM" id="SSF81321">
    <property type="entry name" value="Family A G protein-coupled receptor-like"/>
    <property type="match status" value="1"/>
</dbReference>
<comment type="caution">
    <text evidence="11">Lacks conserved residue(s) required for the propagation of feature annotation.</text>
</comment>
<dbReference type="EMBL" id="CALSGD010001620">
    <property type="protein sequence ID" value="CAH7404247.1"/>
    <property type="molecule type" value="Genomic_DNA"/>
</dbReference>
<keyword evidence="5 11" id="KW-0812">Transmembrane</keyword>
<evidence type="ECO:0000313" key="12">
    <source>
        <dbReference type="EMBL" id="CAH7404247.1"/>
    </source>
</evidence>
<feature type="transmembrane region" description="Helical" evidence="11">
    <location>
        <begin position="20"/>
        <end position="42"/>
    </location>
</feature>
<evidence type="ECO:0000313" key="13">
    <source>
        <dbReference type="Proteomes" id="UP001152836"/>
    </source>
</evidence>
<evidence type="ECO:0000256" key="7">
    <source>
        <dbReference type="ARBA" id="ARBA00023040"/>
    </source>
</evidence>
<evidence type="ECO:0000256" key="4">
    <source>
        <dbReference type="ARBA" id="ARBA00022507"/>
    </source>
</evidence>
<evidence type="ECO:0000256" key="5">
    <source>
        <dbReference type="ARBA" id="ARBA00022692"/>
    </source>
</evidence>
<evidence type="ECO:0000256" key="9">
    <source>
        <dbReference type="ARBA" id="ARBA00023170"/>
    </source>
</evidence>
<keyword evidence="6 11" id="KW-1133">Transmembrane helix</keyword>
<reference evidence="12" key="1">
    <citation type="submission" date="2022-06" db="EMBL/GenBank/DDBJ databases">
        <authorList>
            <person name="Andreotti S."/>
            <person name="Wyler E."/>
        </authorList>
    </citation>
    <scope>NUCLEOTIDE SEQUENCE</scope>
</reference>
<keyword evidence="8 11" id="KW-0472">Membrane</keyword>